<feature type="transmembrane region" description="Helical" evidence="1">
    <location>
        <begin position="102"/>
        <end position="120"/>
    </location>
</feature>
<keyword evidence="1" id="KW-1133">Transmembrane helix</keyword>
<gene>
    <name evidence="3" type="ORF">SAMN04488695_11030</name>
</gene>
<keyword evidence="1" id="KW-0812">Transmembrane</keyword>
<organism evidence="3 4">
    <name type="scientific">Proteiniclasticum ruminis</name>
    <dbReference type="NCBI Taxonomy" id="398199"/>
    <lineage>
        <taxon>Bacteria</taxon>
        <taxon>Bacillati</taxon>
        <taxon>Bacillota</taxon>
        <taxon>Clostridia</taxon>
        <taxon>Eubacteriales</taxon>
        <taxon>Clostridiaceae</taxon>
        <taxon>Proteiniclasticum</taxon>
    </lineage>
</organism>
<keyword evidence="4" id="KW-1185">Reference proteome</keyword>
<dbReference type="eggNOG" id="COG0265">
    <property type="taxonomic scope" value="Bacteria"/>
</dbReference>
<feature type="transmembrane region" description="Helical" evidence="1">
    <location>
        <begin position="247"/>
        <end position="266"/>
    </location>
</feature>
<dbReference type="OrthoDB" id="198399at2"/>
<feature type="domain" description="PDZ" evidence="2">
    <location>
        <begin position="262"/>
        <end position="341"/>
    </location>
</feature>
<evidence type="ECO:0000259" key="2">
    <source>
        <dbReference type="SMART" id="SM00228"/>
    </source>
</evidence>
<dbReference type="Gene3D" id="2.30.42.10">
    <property type="match status" value="1"/>
</dbReference>
<reference evidence="3 4" key="1">
    <citation type="submission" date="2016-10" db="EMBL/GenBank/DDBJ databases">
        <authorList>
            <person name="de Groot N.N."/>
        </authorList>
    </citation>
    <scope>NUCLEOTIDE SEQUENCE [LARGE SCALE GENOMIC DNA]</scope>
    <source>
        <strain evidence="3 4">ML2</strain>
    </source>
</reference>
<dbReference type="EMBL" id="FOVK01000010">
    <property type="protein sequence ID" value="SFO00795.1"/>
    <property type="molecule type" value="Genomic_DNA"/>
</dbReference>
<sequence length="377" mass="42366">MYSEILQGYSSLLHSPQWIILIAAAVMFYIKNVQEASLRKLVLGESENHPLVLTFYQVFYGLVGGFAISLLAGMFQIAFFTYLEVAIIFMLSIFSVTRFSGYVNVGFHALSVFLLMYLLQGRLISSHDLIQIFLFLGISMMVQGLIFLVSYEGGALPVLFSRKEELRGGFRIEKSFMLPSVAAFVAAGGSILGSSLLFLPVLQFFSMKETVMTFGKKEGRFVLSGLRILFGTMILLLSYLISFRMEWTYLLLALVPALLYLEPLVFRYMEKKRAPKFVSSEEEIIVLEVRENSAAYLAGLRSGDRIYQVDGKGNPTYKNLLAFMGTLSYERTISLEVRSQDLVHKSIQFTILPGTSTGILVVPPSAEFFQMKKDGKL</sequence>
<dbReference type="Proteomes" id="UP000181899">
    <property type="component" value="Unassembled WGS sequence"/>
</dbReference>
<evidence type="ECO:0000256" key="1">
    <source>
        <dbReference type="SAM" id="Phobius"/>
    </source>
</evidence>
<dbReference type="InterPro" id="IPR001478">
    <property type="entry name" value="PDZ"/>
</dbReference>
<protein>
    <recommendedName>
        <fullName evidence="2">PDZ domain-containing protein</fullName>
    </recommendedName>
</protein>
<feature type="transmembrane region" description="Helical" evidence="1">
    <location>
        <begin position="221"/>
        <end position="241"/>
    </location>
</feature>
<feature type="transmembrane region" description="Helical" evidence="1">
    <location>
        <begin position="176"/>
        <end position="201"/>
    </location>
</feature>
<evidence type="ECO:0000313" key="3">
    <source>
        <dbReference type="EMBL" id="SFO00795.1"/>
    </source>
</evidence>
<accession>A0A1I5DND7</accession>
<feature type="transmembrane region" description="Helical" evidence="1">
    <location>
        <begin position="132"/>
        <end position="151"/>
    </location>
</feature>
<dbReference type="InterPro" id="IPR036034">
    <property type="entry name" value="PDZ_sf"/>
</dbReference>
<name>A0A1I5DND7_9CLOT</name>
<dbReference type="SMART" id="SM00228">
    <property type="entry name" value="PDZ"/>
    <property type="match status" value="1"/>
</dbReference>
<dbReference type="SUPFAM" id="SSF50156">
    <property type="entry name" value="PDZ domain-like"/>
    <property type="match status" value="1"/>
</dbReference>
<evidence type="ECO:0000313" key="4">
    <source>
        <dbReference type="Proteomes" id="UP000181899"/>
    </source>
</evidence>
<proteinExistence type="predicted"/>
<dbReference type="STRING" id="398199.SAMN05421804_101906"/>
<feature type="transmembrane region" description="Helical" evidence="1">
    <location>
        <begin position="12"/>
        <end position="30"/>
    </location>
</feature>
<feature type="transmembrane region" description="Helical" evidence="1">
    <location>
        <begin position="50"/>
        <end position="72"/>
    </location>
</feature>
<keyword evidence="1" id="KW-0472">Membrane</keyword>
<dbReference type="RefSeq" id="WP_074912598.1">
    <property type="nucleotide sequence ID" value="NZ_FOVK01000010.1"/>
</dbReference>
<dbReference type="AlphaFoldDB" id="A0A1I5DND7"/>